<evidence type="ECO:0000259" key="3">
    <source>
        <dbReference type="Pfam" id="PF17746"/>
    </source>
</evidence>
<proteinExistence type="inferred from homology"/>
<dbReference type="Pfam" id="PF03749">
    <property type="entry name" value="SfsA"/>
    <property type="match status" value="1"/>
</dbReference>
<comment type="similarity">
    <text evidence="1">Belongs to the SfsA family.</text>
</comment>
<sequence>MIFPPLSSGILIQRYKRFLADVQLPNGEQITVHCPNTGAMTGCANAGDTVWFSTSDNPKRKYAHTWELTQTQAGHFICVNTQRANQLVAEALANKWITELADYHTILPEQKYGEENSRIDFQLKQQGLSDCFVEVKSTTLLTDNGVGMFPDAKTERGQKHLRELTTIAQQGQQAVIFFAILHTGIERFEVAKQIDAKYAMLFNEALEKGVKTLVYKAEVVIDKKVPIEMKLAISLDAKLDKL</sequence>
<name>A0A328C0B2_9PAST</name>
<dbReference type="InterPro" id="IPR040452">
    <property type="entry name" value="SfsA_C"/>
</dbReference>
<dbReference type="InterPro" id="IPR005224">
    <property type="entry name" value="SfsA"/>
</dbReference>
<dbReference type="EMBL" id="PTPX01000001">
    <property type="protein sequence ID" value="RAL19813.1"/>
    <property type="molecule type" value="Genomic_DNA"/>
</dbReference>
<evidence type="ECO:0000313" key="4">
    <source>
        <dbReference type="EMBL" id="RAL19813.1"/>
    </source>
</evidence>
<gene>
    <name evidence="1" type="primary">sfsA</name>
    <name evidence="4" type="ORF">C5N92_00100</name>
</gene>
<dbReference type="AlphaFoldDB" id="A0A328C0B2"/>
<evidence type="ECO:0000256" key="1">
    <source>
        <dbReference type="HAMAP-Rule" id="MF_00095"/>
    </source>
</evidence>
<dbReference type="Gene3D" id="2.40.50.580">
    <property type="match status" value="1"/>
</dbReference>
<dbReference type="PANTHER" id="PTHR30545">
    <property type="entry name" value="SUGAR FERMENTATION STIMULATION PROTEIN A"/>
    <property type="match status" value="1"/>
</dbReference>
<organism evidence="4 5">
    <name type="scientific">Glaesserella australis</name>
    <dbReference type="NCBI Taxonomy" id="2094024"/>
    <lineage>
        <taxon>Bacteria</taxon>
        <taxon>Pseudomonadati</taxon>
        <taxon>Pseudomonadota</taxon>
        <taxon>Gammaproteobacteria</taxon>
        <taxon>Pasteurellales</taxon>
        <taxon>Pasteurellaceae</taxon>
        <taxon>Glaesserella</taxon>
    </lineage>
</organism>
<feature type="domain" description="SfsA N-terminal OB" evidence="3">
    <location>
        <begin position="12"/>
        <end position="79"/>
    </location>
</feature>
<reference evidence="5" key="1">
    <citation type="submission" date="2018-02" db="EMBL/GenBank/DDBJ databases">
        <title>Glaesserella australis sp. nov., isolated from the lungs of pigs.</title>
        <authorList>
            <person name="Turni C."/>
            <person name="Christensen H."/>
        </authorList>
    </citation>
    <scope>NUCLEOTIDE SEQUENCE [LARGE SCALE GENOMIC DNA]</scope>
    <source>
        <strain evidence="5">HS4635</strain>
    </source>
</reference>
<dbReference type="PANTHER" id="PTHR30545:SF2">
    <property type="entry name" value="SUGAR FERMENTATION STIMULATION PROTEIN A"/>
    <property type="match status" value="1"/>
</dbReference>
<comment type="caution">
    <text evidence="4">The sequence shown here is derived from an EMBL/GenBank/DDBJ whole genome shotgun (WGS) entry which is preliminary data.</text>
</comment>
<dbReference type="CDD" id="cd22359">
    <property type="entry name" value="SfsA-like_bacterial"/>
    <property type="match status" value="1"/>
</dbReference>
<dbReference type="OrthoDB" id="9802365at2"/>
<dbReference type="Gene3D" id="3.40.1350.60">
    <property type="match status" value="1"/>
</dbReference>
<evidence type="ECO:0000313" key="5">
    <source>
        <dbReference type="Proteomes" id="UP000248689"/>
    </source>
</evidence>
<protein>
    <recommendedName>
        <fullName evidence="1">Sugar fermentation stimulation protein homolog</fullName>
    </recommendedName>
</protein>
<keyword evidence="5" id="KW-1185">Reference proteome</keyword>
<dbReference type="GO" id="GO:0003677">
    <property type="term" value="F:DNA binding"/>
    <property type="evidence" value="ECO:0007669"/>
    <property type="project" value="InterPro"/>
</dbReference>
<dbReference type="HAMAP" id="MF_00095">
    <property type="entry name" value="SfsA"/>
    <property type="match status" value="1"/>
</dbReference>
<dbReference type="RefSeq" id="WP_111748876.1">
    <property type="nucleotide sequence ID" value="NZ_PTPX01000001.1"/>
</dbReference>
<accession>A0A328C0B2</accession>
<dbReference type="Proteomes" id="UP000248689">
    <property type="component" value="Unassembled WGS sequence"/>
</dbReference>
<dbReference type="NCBIfam" id="TIGR00230">
    <property type="entry name" value="sfsA"/>
    <property type="match status" value="1"/>
</dbReference>
<evidence type="ECO:0000259" key="2">
    <source>
        <dbReference type="Pfam" id="PF03749"/>
    </source>
</evidence>
<dbReference type="Pfam" id="PF17746">
    <property type="entry name" value="SfsA_N"/>
    <property type="match status" value="1"/>
</dbReference>
<dbReference type="InterPro" id="IPR041465">
    <property type="entry name" value="SfsA_N"/>
</dbReference>
<dbReference type="FunFam" id="3.40.1350.60:FF:000001">
    <property type="entry name" value="Sugar fermentation stimulation protein A"/>
    <property type="match status" value="1"/>
</dbReference>
<dbReference type="FunFam" id="2.40.50.580:FF:000001">
    <property type="entry name" value="Sugar fermentation stimulation protein A"/>
    <property type="match status" value="1"/>
</dbReference>
<feature type="domain" description="Sugar fermentation stimulation protein C-terminal" evidence="2">
    <location>
        <begin position="82"/>
        <end position="219"/>
    </location>
</feature>